<gene>
    <name evidence="3" type="ORF">AQPE_0860</name>
</gene>
<evidence type="ECO:0000313" key="4">
    <source>
        <dbReference type="Proteomes" id="UP001193389"/>
    </source>
</evidence>
<evidence type="ECO:0000259" key="2">
    <source>
        <dbReference type="Pfam" id="PF19089"/>
    </source>
</evidence>
<dbReference type="KEGG" id="anf:AQPE_0860"/>
<name>A0A5K7S5D9_9BACT</name>
<evidence type="ECO:0000313" key="3">
    <source>
        <dbReference type="EMBL" id="BBE16717.1"/>
    </source>
</evidence>
<organism evidence="3 4">
    <name type="scientific">Aquipluma nitroreducens</name>
    <dbReference type="NCBI Taxonomy" id="2010828"/>
    <lineage>
        <taxon>Bacteria</taxon>
        <taxon>Pseudomonadati</taxon>
        <taxon>Bacteroidota</taxon>
        <taxon>Bacteroidia</taxon>
        <taxon>Marinilabiliales</taxon>
        <taxon>Prolixibacteraceae</taxon>
        <taxon>Aquipluma</taxon>
    </lineage>
</organism>
<feature type="domain" description="DUF5777" evidence="2">
    <location>
        <begin position="41"/>
        <end position="304"/>
    </location>
</feature>
<keyword evidence="1" id="KW-0732">Signal</keyword>
<sequence length="306" mass="34446">MKKNIIFIALLTFSSLFTYAQDATTEAPAAKEKDYPVSATFESGSLIDAQTVVIPDKKTLEMVIQHKFGTIENGHSNLWGIYGSSNIRIGLNYVPFKNFQIGAGITKRYMTTDVNAKWTVLQQTRKNSMPISVMLYGNIGIDGRAVSAFESGMVREAYSGPLYHFRFNDRLSYFSQLVVARKFTDWFSLQAAVSFTHYNAVGTLYDHDKVGVHASGRIKVSPQGSIIFNYDQPLKIKDISEQREWTNAPKPNLAFGYEVSTGTHAFQIYMASTTSLLPQDNIMWNQNKMDKTGFAIGFVITRLWAY</sequence>
<proteinExistence type="predicted"/>
<dbReference type="Proteomes" id="UP001193389">
    <property type="component" value="Chromosome"/>
</dbReference>
<dbReference type="RefSeq" id="WP_318349768.1">
    <property type="nucleotide sequence ID" value="NZ_AP018694.1"/>
</dbReference>
<dbReference type="Pfam" id="PF19089">
    <property type="entry name" value="DUF5777"/>
    <property type="match status" value="1"/>
</dbReference>
<feature type="signal peptide" evidence="1">
    <location>
        <begin position="1"/>
        <end position="20"/>
    </location>
</feature>
<feature type="chain" id="PRO_5024281634" description="DUF5777 domain-containing protein" evidence="1">
    <location>
        <begin position="21"/>
        <end position="306"/>
    </location>
</feature>
<dbReference type="AlphaFoldDB" id="A0A5K7S5D9"/>
<reference evidence="3" key="1">
    <citation type="journal article" date="2020" name="Int. J. Syst. Evol. Microbiol.">
        <title>Aquipluma nitroreducens gen. nov. sp. nov., a novel facultatively anaerobic bacterium isolated from a freshwater lake.</title>
        <authorList>
            <person name="Watanabe M."/>
            <person name="Kojima H."/>
            <person name="Fukui M."/>
        </authorList>
    </citation>
    <scope>NUCLEOTIDE SEQUENCE</scope>
    <source>
        <strain evidence="3">MeG22</strain>
    </source>
</reference>
<keyword evidence="4" id="KW-1185">Reference proteome</keyword>
<dbReference type="EMBL" id="AP018694">
    <property type="protein sequence ID" value="BBE16717.1"/>
    <property type="molecule type" value="Genomic_DNA"/>
</dbReference>
<protein>
    <recommendedName>
        <fullName evidence="2">DUF5777 domain-containing protein</fullName>
    </recommendedName>
</protein>
<accession>A0A5K7S5D9</accession>
<dbReference type="InterPro" id="IPR045916">
    <property type="entry name" value="DUF5777"/>
</dbReference>
<evidence type="ECO:0000256" key="1">
    <source>
        <dbReference type="SAM" id="SignalP"/>
    </source>
</evidence>